<keyword evidence="5" id="KW-1185">Reference proteome</keyword>
<comment type="caution">
    <text evidence="4">The sequence shown here is derived from an EMBL/GenBank/DDBJ whole genome shotgun (WGS) entry which is preliminary data.</text>
</comment>
<sequence>MKRKILIIGPFPGPPKGISLSNKVVSEGLAVKGWKVAELNTEQSDKVNSEIGTFSFQKLAFLKTYLEIYKIFAADIVYITIGITFFGVIKYAPFIILSKFLNKKTVVHLHSDHLKTEYKSLAGLKRKIFKKLMTSFDSGIVLSESLRDNLTPFVVNDSIFEVYNFVEDKLMISEETILNKDYAEIRLFFLSNLLEEKGINILLNVIKKLNREGTILKIKIAGNKIQGNNIDLILEELENVEYLGVVSGKLKQDLLLWGNIFCLPTFFSMEGQPISILEAMSFNNLILTTNHAGISDICGDENAVFCIKKSEEDLYIKLKFIISNWSELQLKAVSNGIYGRSTFTESRFITAIEEVLLTTIGA</sequence>
<dbReference type="RefSeq" id="WP_219315474.1">
    <property type="nucleotide sequence ID" value="NZ_JAHWYN010000001.1"/>
</dbReference>
<protein>
    <submittedName>
        <fullName evidence="4">Glycosyltransferase family 4 protein</fullName>
    </submittedName>
</protein>
<dbReference type="PANTHER" id="PTHR46401:SF2">
    <property type="entry name" value="GLYCOSYLTRANSFERASE WBBK-RELATED"/>
    <property type="match status" value="1"/>
</dbReference>
<dbReference type="InterPro" id="IPR001296">
    <property type="entry name" value="Glyco_trans_1"/>
</dbReference>
<accession>A0ABS6XQH3</accession>
<evidence type="ECO:0000313" key="5">
    <source>
        <dbReference type="Proteomes" id="UP000812031"/>
    </source>
</evidence>
<evidence type="ECO:0000259" key="3">
    <source>
        <dbReference type="Pfam" id="PF00534"/>
    </source>
</evidence>
<dbReference type="CDD" id="cd03801">
    <property type="entry name" value="GT4_PimA-like"/>
    <property type="match status" value="1"/>
</dbReference>
<dbReference type="Proteomes" id="UP000812031">
    <property type="component" value="Unassembled WGS sequence"/>
</dbReference>
<organism evidence="4 5">
    <name type="scientific">Flavobacterium taihuense</name>
    <dbReference type="NCBI Taxonomy" id="2857508"/>
    <lineage>
        <taxon>Bacteria</taxon>
        <taxon>Pseudomonadati</taxon>
        <taxon>Bacteroidota</taxon>
        <taxon>Flavobacteriia</taxon>
        <taxon>Flavobacteriales</taxon>
        <taxon>Flavobacteriaceae</taxon>
        <taxon>Flavobacterium</taxon>
    </lineage>
</organism>
<dbReference type="EMBL" id="JAHWYN010000001">
    <property type="protein sequence ID" value="MBW4358928.1"/>
    <property type="molecule type" value="Genomic_DNA"/>
</dbReference>
<evidence type="ECO:0000313" key="4">
    <source>
        <dbReference type="EMBL" id="MBW4358928.1"/>
    </source>
</evidence>
<dbReference type="PANTHER" id="PTHR46401">
    <property type="entry name" value="GLYCOSYLTRANSFERASE WBBK-RELATED"/>
    <property type="match status" value="1"/>
</dbReference>
<gene>
    <name evidence="4" type="ORF">KZH69_00365</name>
</gene>
<name>A0ABS6XQH3_9FLAO</name>
<reference evidence="4 5" key="1">
    <citation type="submission" date="2021-07" db="EMBL/GenBank/DDBJ databases">
        <title>Flavobacterium sp. nov. isolated from sediment on the Taihu Lake.</title>
        <authorList>
            <person name="Qu J.-H."/>
        </authorList>
    </citation>
    <scope>NUCLEOTIDE SEQUENCE [LARGE SCALE GENOMIC DNA]</scope>
    <source>
        <strain evidence="4 5">NAS39</strain>
    </source>
</reference>
<keyword evidence="2" id="KW-0812">Transmembrane</keyword>
<keyword evidence="1" id="KW-0808">Transferase</keyword>
<proteinExistence type="predicted"/>
<evidence type="ECO:0000256" key="1">
    <source>
        <dbReference type="ARBA" id="ARBA00022679"/>
    </source>
</evidence>
<evidence type="ECO:0000256" key="2">
    <source>
        <dbReference type="SAM" id="Phobius"/>
    </source>
</evidence>
<feature type="domain" description="Glycosyl transferase family 1" evidence="3">
    <location>
        <begin position="180"/>
        <end position="335"/>
    </location>
</feature>
<keyword evidence="2" id="KW-1133">Transmembrane helix</keyword>
<feature type="transmembrane region" description="Helical" evidence="2">
    <location>
        <begin position="68"/>
        <end position="89"/>
    </location>
</feature>
<keyword evidence="2" id="KW-0472">Membrane</keyword>
<dbReference type="Pfam" id="PF00534">
    <property type="entry name" value="Glycos_transf_1"/>
    <property type="match status" value="1"/>
</dbReference>